<feature type="coiled-coil region" evidence="1">
    <location>
        <begin position="90"/>
        <end position="127"/>
    </location>
</feature>
<proteinExistence type="predicted"/>
<keyword evidence="2" id="KW-0472">Membrane</keyword>
<sequence length="530" mass="62947" precursor="true">MGVDSRIQIGRIGVILSFLITPFFCVESFAKNRIQNDNFVSIEETQHLYDKIFDLEFKAENYENNKIKTPLHLVIEDFKDIIFIILTQDEESYENLKQNEEIRLEQLEKFEDKKSNYYKEYKWAKAEIKLHWAMVKLRADEKWASAWRVRQAYKLLLENEKEFPNFIPQKKSLALLQIALASVPQKYQWALSLVGMEGDLKGGIKKLNETLATNHFFQKETFIWKALLQTYLLEEKSNQIVSNLLKKYPSEKLVLLFSSLILMKNESHQTALFAWQKYVKKYQNNQFVFTKAEHFSLEYLLAELYFYTEKPKKAKFHYVSFLNNVKNKKLNFIKNSYYKLFLMDWFASQNTNFNPKSNRFFSSISSSGISKMTVDRQAKKMVKYVDEFNKLPNKKIYQAKFLTDGGNYQKALEMINQITNSELQNWENANNFETILEYKYRKARILDKLSKLKQTNQAIQFYKEVIEYSTLKKQNEIHYFAANSALHLGYFYQNTNKKTAKMYFEKAISFEGHQYEESITQKAKLALKKL</sequence>
<evidence type="ECO:0000313" key="3">
    <source>
        <dbReference type="EMBL" id="AFM03182.1"/>
    </source>
</evidence>
<protein>
    <recommendedName>
        <fullName evidence="5">Tetratricopeptide repeat protein</fullName>
    </recommendedName>
</protein>
<feature type="transmembrane region" description="Helical" evidence="2">
    <location>
        <begin position="12"/>
        <end position="30"/>
    </location>
</feature>
<evidence type="ECO:0000256" key="2">
    <source>
        <dbReference type="SAM" id="Phobius"/>
    </source>
</evidence>
<dbReference type="Proteomes" id="UP000006054">
    <property type="component" value="Chromosome"/>
</dbReference>
<gene>
    <name evidence="3" type="ordered locus">Fleli_0722</name>
</gene>
<reference evidence="4" key="1">
    <citation type="submission" date="2012-06" db="EMBL/GenBank/DDBJ databases">
        <title>The complete genome of Flexibacter litoralis DSM 6794.</title>
        <authorList>
            <person name="Lucas S."/>
            <person name="Copeland A."/>
            <person name="Lapidus A."/>
            <person name="Glavina del Rio T."/>
            <person name="Dalin E."/>
            <person name="Tice H."/>
            <person name="Bruce D."/>
            <person name="Goodwin L."/>
            <person name="Pitluck S."/>
            <person name="Peters L."/>
            <person name="Ovchinnikova G."/>
            <person name="Lu M."/>
            <person name="Kyrpides N."/>
            <person name="Mavromatis K."/>
            <person name="Ivanova N."/>
            <person name="Brettin T."/>
            <person name="Detter J.C."/>
            <person name="Han C."/>
            <person name="Larimer F."/>
            <person name="Land M."/>
            <person name="Hauser L."/>
            <person name="Markowitz V."/>
            <person name="Cheng J.-F."/>
            <person name="Hugenholtz P."/>
            <person name="Woyke T."/>
            <person name="Wu D."/>
            <person name="Spring S."/>
            <person name="Lang E."/>
            <person name="Kopitz M."/>
            <person name="Brambilla E."/>
            <person name="Klenk H.-P."/>
            <person name="Eisen J.A."/>
        </authorList>
    </citation>
    <scope>NUCLEOTIDE SEQUENCE [LARGE SCALE GENOMIC DNA]</scope>
    <source>
        <strain evidence="4">ATCC 23117 / DSM 6794 / NBRC 15988 / NCIMB 1366 / Sio-4</strain>
    </source>
</reference>
<evidence type="ECO:0008006" key="5">
    <source>
        <dbReference type="Google" id="ProtNLM"/>
    </source>
</evidence>
<dbReference type="HOGENOM" id="CLU_042651_0_0_10"/>
<keyword evidence="1" id="KW-0175">Coiled coil</keyword>
<keyword evidence="2" id="KW-1133">Transmembrane helix</keyword>
<dbReference type="KEGG" id="fli:Fleli_0722"/>
<name>I4AGU7_BERLS</name>
<dbReference type="eggNOG" id="COG0457">
    <property type="taxonomic scope" value="Bacteria"/>
</dbReference>
<dbReference type="AlphaFoldDB" id="I4AGU7"/>
<dbReference type="EMBL" id="CP003345">
    <property type="protein sequence ID" value="AFM03182.1"/>
    <property type="molecule type" value="Genomic_DNA"/>
</dbReference>
<dbReference type="OrthoDB" id="1466726at2"/>
<organism evidence="3 4">
    <name type="scientific">Bernardetia litoralis (strain ATCC 23117 / DSM 6794 / NBRC 15988 / NCIMB 1366 / Fx l1 / Sio-4)</name>
    <name type="common">Flexibacter litoralis</name>
    <dbReference type="NCBI Taxonomy" id="880071"/>
    <lineage>
        <taxon>Bacteria</taxon>
        <taxon>Pseudomonadati</taxon>
        <taxon>Bacteroidota</taxon>
        <taxon>Cytophagia</taxon>
        <taxon>Cytophagales</taxon>
        <taxon>Bernardetiaceae</taxon>
        <taxon>Bernardetia</taxon>
    </lineage>
</organism>
<accession>I4AGU7</accession>
<dbReference type="STRING" id="880071.Fleli_0722"/>
<evidence type="ECO:0000313" key="4">
    <source>
        <dbReference type="Proteomes" id="UP000006054"/>
    </source>
</evidence>
<dbReference type="RefSeq" id="WP_014796641.1">
    <property type="nucleotide sequence ID" value="NC_018018.1"/>
</dbReference>
<keyword evidence="2" id="KW-0812">Transmembrane</keyword>
<keyword evidence="4" id="KW-1185">Reference proteome</keyword>
<evidence type="ECO:0000256" key="1">
    <source>
        <dbReference type="SAM" id="Coils"/>
    </source>
</evidence>